<feature type="domain" description="MacB-like periplasmic core" evidence="9">
    <location>
        <begin position="20"/>
        <end position="244"/>
    </location>
</feature>
<dbReference type="RefSeq" id="WP_221032857.1">
    <property type="nucleotide sequence ID" value="NZ_CP139781.1"/>
</dbReference>
<keyword evidence="2" id="KW-1003">Cell membrane</keyword>
<sequence length="839" mass="88826">MNAVRQALRQLRAHPWFNLLVIVLLACGIAANTTMFSFVRGVLLKPLPYPQSGELVLLRKQAVGDAARLPGGGAMVIDKEWLAWRDAAPPAFRAFAAYRSGSATLKLTESAHNVSVTRVTADFFNLLGQQPARGRLLQPSDLVPGATPVAVLSHAFWQSRFGGDEAVLGSVLRLDDEAVTVVGILPAAFKFIEPAQLWLPLVVHEAASSGGDSGEHEIVITMLSALARLQPDASLEAAQAQLEQASDRMWSTFGDGGPEGAPSLRDMLAPLRGGPAQAIALQEYLAGDLRSTLWLLFGAVGLVLLIGCVNLANLQLARAATRRHELAVRVALGASRRQLAADLLAETTLPALLGGALGLLLSYWGIQLVGTWMADQLPDLLEIGIDGCVATFTLLLAVGTGIGFGLAPVWQIRRLDASSALHSAGRTGTGAPTPARWRHTCIALEVALALALAANAGLLLRSFNALRAVDLGFHTADVLTLQLPTDTTLRPEQAMHLPPEVLDQIHSRARDLRNRYLDVLSQVQGVSVASIANRAPLDDFNLMFMSDIEGYEPDLLAPPAPLTATAIDATYLDAVGMDLIEGRNFTTADGVGAPPVALVNEAFVRQYFPGQSVVGRRLASPDSTQAELATIVGVVGDTRRSALDSSPQAHVYFPFAQWSQTRLTALLRVTGDPDVIAAGVIEALRRFDATKPYDQPVVLESRLNATMGPRRLLMGLLSGFAAVAIILAALGILGVMGYAVTQRTHEFGVRMALGADPRRILTQVLGSTGLAIGVGLLAGLALTFATTRLISALLFGVGQNDPTVLATACLVLGAVALLAALGPAWRAARLNPVDALRAD</sequence>
<protein>
    <submittedName>
        <fullName evidence="10">ADOP family duplicated permease</fullName>
    </submittedName>
</protein>
<keyword evidence="5 7" id="KW-0472">Membrane</keyword>
<comment type="subcellular location">
    <subcellularLocation>
        <location evidence="1">Cell membrane</location>
        <topology evidence="1">Multi-pass membrane protein</topology>
    </subcellularLocation>
</comment>
<dbReference type="PROSITE" id="PS51257">
    <property type="entry name" value="PROKAR_LIPOPROTEIN"/>
    <property type="match status" value="1"/>
</dbReference>
<organism evidence="10 11">
    <name type="scientific">Actomonas aquatica</name>
    <dbReference type="NCBI Taxonomy" id="2866162"/>
    <lineage>
        <taxon>Bacteria</taxon>
        <taxon>Pseudomonadati</taxon>
        <taxon>Verrucomicrobiota</taxon>
        <taxon>Opitutia</taxon>
        <taxon>Opitutales</taxon>
        <taxon>Opitutaceae</taxon>
        <taxon>Actomonas</taxon>
    </lineage>
</organism>
<keyword evidence="4 7" id="KW-1133">Transmembrane helix</keyword>
<reference evidence="10 11" key="1">
    <citation type="submission" date="2021-08" db="EMBL/GenBank/DDBJ databases">
        <authorList>
            <person name="Zhang D."/>
            <person name="Zhang A."/>
            <person name="Wang L."/>
        </authorList>
    </citation>
    <scope>NUCLEOTIDE SEQUENCE [LARGE SCALE GENOMIC DNA]</scope>
    <source>
        <strain evidence="10 11">WL0086</strain>
    </source>
</reference>
<feature type="transmembrane region" description="Helical" evidence="7">
    <location>
        <begin position="343"/>
        <end position="364"/>
    </location>
</feature>
<feature type="domain" description="ABC3 transporter permease C-terminal" evidence="8">
    <location>
        <begin position="299"/>
        <end position="416"/>
    </location>
</feature>
<dbReference type="InterPro" id="IPR017800">
    <property type="entry name" value="ADOP"/>
</dbReference>
<evidence type="ECO:0000256" key="1">
    <source>
        <dbReference type="ARBA" id="ARBA00004651"/>
    </source>
</evidence>
<evidence type="ECO:0000256" key="6">
    <source>
        <dbReference type="ARBA" id="ARBA00038076"/>
    </source>
</evidence>
<dbReference type="Pfam" id="PF12704">
    <property type="entry name" value="MacB_PCD"/>
    <property type="match status" value="2"/>
</dbReference>
<comment type="similarity">
    <text evidence="6">Belongs to the ABC-4 integral membrane protein family.</text>
</comment>
<dbReference type="NCBIfam" id="TIGR03434">
    <property type="entry name" value="ADOP"/>
    <property type="match status" value="1"/>
</dbReference>
<accession>A0ABZ1C237</accession>
<dbReference type="InterPro" id="IPR003838">
    <property type="entry name" value="ABC3_permease_C"/>
</dbReference>
<evidence type="ECO:0000256" key="2">
    <source>
        <dbReference type="ARBA" id="ARBA00022475"/>
    </source>
</evidence>
<dbReference type="EMBL" id="CP139781">
    <property type="protein sequence ID" value="WRQ85600.1"/>
    <property type="molecule type" value="Genomic_DNA"/>
</dbReference>
<feature type="domain" description="MacB-like periplasmic core" evidence="9">
    <location>
        <begin position="550"/>
        <end position="665"/>
    </location>
</feature>
<feature type="transmembrane region" description="Helical" evidence="7">
    <location>
        <begin position="16"/>
        <end position="39"/>
    </location>
</feature>
<evidence type="ECO:0000256" key="4">
    <source>
        <dbReference type="ARBA" id="ARBA00022989"/>
    </source>
</evidence>
<dbReference type="Proteomes" id="UP000738431">
    <property type="component" value="Chromosome"/>
</dbReference>
<evidence type="ECO:0000313" key="11">
    <source>
        <dbReference type="Proteomes" id="UP000738431"/>
    </source>
</evidence>
<feature type="domain" description="ABC3 transporter permease C-terminal" evidence="8">
    <location>
        <begin position="720"/>
        <end position="832"/>
    </location>
</feature>
<dbReference type="Pfam" id="PF02687">
    <property type="entry name" value="FtsX"/>
    <property type="match status" value="2"/>
</dbReference>
<feature type="transmembrane region" description="Helical" evidence="7">
    <location>
        <begin position="804"/>
        <end position="825"/>
    </location>
</feature>
<feature type="transmembrane region" description="Helical" evidence="7">
    <location>
        <begin position="712"/>
        <end position="740"/>
    </location>
</feature>
<dbReference type="PANTHER" id="PTHR30572:SF4">
    <property type="entry name" value="ABC TRANSPORTER PERMEASE YTRF"/>
    <property type="match status" value="1"/>
</dbReference>
<evidence type="ECO:0000256" key="7">
    <source>
        <dbReference type="SAM" id="Phobius"/>
    </source>
</evidence>
<proteinExistence type="inferred from homology"/>
<dbReference type="InterPro" id="IPR025857">
    <property type="entry name" value="MacB_PCD"/>
</dbReference>
<keyword evidence="3 7" id="KW-0812">Transmembrane</keyword>
<feature type="transmembrane region" description="Helical" evidence="7">
    <location>
        <begin position="760"/>
        <end position="784"/>
    </location>
</feature>
<dbReference type="PANTHER" id="PTHR30572">
    <property type="entry name" value="MEMBRANE COMPONENT OF TRANSPORTER-RELATED"/>
    <property type="match status" value="1"/>
</dbReference>
<dbReference type="InterPro" id="IPR050250">
    <property type="entry name" value="Macrolide_Exporter_MacB"/>
</dbReference>
<gene>
    <name evidence="10" type="ORF">K1X11_012380</name>
</gene>
<evidence type="ECO:0000259" key="8">
    <source>
        <dbReference type="Pfam" id="PF02687"/>
    </source>
</evidence>
<name>A0ABZ1C237_9BACT</name>
<reference evidence="10 11" key="2">
    <citation type="submission" date="2023-12" db="EMBL/GenBank/DDBJ databases">
        <title>Description of an unclassified Opitutus bacterium of Verrucomicrobiota.</title>
        <authorList>
            <person name="Zhang D.-F."/>
        </authorList>
    </citation>
    <scope>NUCLEOTIDE SEQUENCE [LARGE SCALE GENOMIC DNA]</scope>
    <source>
        <strain evidence="10 11">WL0086</strain>
    </source>
</reference>
<evidence type="ECO:0000256" key="3">
    <source>
        <dbReference type="ARBA" id="ARBA00022692"/>
    </source>
</evidence>
<evidence type="ECO:0000256" key="5">
    <source>
        <dbReference type="ARBA" id="ARBA00023136"/>
    </source>
</evidence>
<keyword evidence="11" id="KW-1185">Reference proteome</keyword>
<evidence type="ECO:0000259" key="9">
    <source>
        <dbReference type="Pfam" id="PF12704"/>
    </source>
</evidence>
<feature type="transmembrane region" description="Helical" evidence="7">
    <location>
        <begin position="293"/>
        <end position="314"/>
    </location>
</feature>
<evidence type="ECO:0000313" key="10">
    <source>
        <dbReference type="EMBL" id="WRQ85600.1"/>
    </source>
</evidence>
<feature type="transmembrane region" description="Helical" evidence="7">
    <location>
        <begin position="384"/>
        <end position="407"/>
    </location>
</feature>